<keyword evidence="2" id="KW-1185">Reference proteome</keyword>
<protein>
    <recommendedName>
        <fullName evidence="3">Protein chibby homolog 1</fullName>
    </recommendedName>
</protein>
<dbReference type="CDD" id="cd07429">
    <property type="entry name" value="Cby_like"/>
    <property type="match status" value="1"/>
</dbReference>
<dbReference type="Pfam" id="PF14645">
    <property type="entry name" value="Chibby"/>
    <property type="match status" value="1"/>
</dbReference>
<dbReference type="EMBL" id="KV894951">
    <property type="protein sequence ID" value="OON17744.1"/>
    <property type="molecule type" value="Genomic_DNA"/>
</dbReference>
<organism evidence="1 2">
    <name type="scientific">Opisthorchis viverrini</name>
    <name type="common">Southeast Asian liver fluke</name>
    <dbReference type="NCBI Taxonomy" id="6198"/>
    <lineage>
        <taxon>Eukaryota</taxon>
        <taxon>Metazoa</taxon>
        <taxon>Spiralia</taxon>
        <taxon>Lophotrochozoa</taxon>
        <taxon>Platyhelminthes</taxon>
        <taxon>Trematoda</taxon>
        <taxon>Digenea</taxon>
        <taxon>Opisthorchiida</taxon>
        <taxon>Opisthorchiata</taxon>
        <taxon>Opisthorchiidae</taxon>
        <taxon>Opisthorchis</taxon>
    </lineage>
</organism>
<evidence type="ECO:0000313" key="1">
    <source>
        <dbReference type="EMBL" id="OON17744.1"/>
    </source>
</evidence>
<name>A0A1S8WTM7_OPIVI</name>
<dbReference type="PANTHER" id="PTHR21533:SF19">
    <property type="entry name" value="LEUCINE-RICH PROTEIN"/>
    <property type="match status" value="1"/>
</dbReference>
<gene>
    <name evidence="1" type="ORF">X801_06414</name>
</gene>
<dbReference type="Proteomes" id="UP000243686">
    <property type="component" value="Unassembled WGS sequence"/>
</dbReference>
<evidence type="ECO:0000313" key="2">
    <source>
        <dbReference type="Proteomes" id="UP000243686"/>
    </source>
</evidence>
<sequence length="168" mass="19010">MPLFAKRFSVPKFPSRKAASMTNLSQLDSVTRSQEFGLDFGPIRTRLSGRNLVFRDGNWIVEGGDTQNAAKLDRESFRIKKENHQLVEENNLLKLKIDILLDMVSSPVYLFTPKIPDSPCFPLRSTLAFLPLENLAETTAEVHLQGNEIENLRAMLNKKPQTNPIQVS</sequence>
<accession>A0A1S8WTM7</accession>
<dbReference type="PANTHER" id="PTHR21533">
    <property type="entry name" value="LEUCINE-RICH PROTEIN"/>
    <property type="match status" value="1"/>
</dbReference>
<proteinExistence type="predicted"/>
<reference evidence="1 2" key="1">
    <citation type="submission" date="2015-03" db="EMBL/GenBank/DDBJ databases">
        <title>Draft genome of the nematode, Opisthorchis viverrini.</title>
        <authorList>
            <person name="Mitreva M."/>
        </authorList>
    </citation>
    <scope>NUCLEOTIDE SEQUENCE [LARGE SCALE GENOMIC DNA]</scope>
    <source>
        <strain evidence="1">Khon Kaen</strain>
    </source>
</reference>
<dbReference type="InterPro" id="IPR028118">
    <property type="entry name" value="Chibby_fam"/>
</dbReference>
<dbReference type="AlphaFoldDB" id="A0A1S8WTM7"/>
<evidence type="ECO:0008006" key="3">
    <source>
        <dbReference type="Google" id="ProtNLM"/>
    </source>
</evidence>